<dbReference type="InterPro" id="IPR000276">
    <property type="entry name" value="GPCR_Rhodpsn"/>
</dbReference>
<feature type="transmembrane region" description="Helical" evidence="13">
    <location>
        <begin position="88"/>
        <end position="109"/>
    </location>
</feature>
<comment type="subcellular location">
    <subcellularLocation>
        <location evidence="1 13">Cell membrane</location>
        <topology evidence="1 13">Multi-pass membrane protein</topology>
    </subcellularLocation>
</comment>
<evidence type="ECO:0000313" key="15">
    <source>
        <dbReference type="EMBL" id="MBZ3874007.1"/>
    </source>
</evidence>
<keyword evidence="8 12" id="KW-0297">G-protein coupled receptor</keyword>
<dbReference type="GO" id="GO:0004984">
    <property type="term" value="F:olfactory receptor activity"/>
    <property type="evidence" value="ECO:0007669"/>
    <property type="project" value="InterPro"/>
</dbReference>
<dbReference type="EMBL" id="JAATJV010215593">
    <property type="protein sequence ID" value="MBZ3874007.1"/>
    <property type="molecule type" value="Genomic_DNA"/>
</dbReference>
<reference evidence="15" key="1">
    <citation type="submission" date="2020-03" db="EMBL/GenBank/DDBJ databases">
        <title>Studies in the Genomics of Life Span.</title>
        <authorList>
            <person name="Glass D."/>
        </authorList>
    </citation>
    <scope>NUCLEOTIDE SEQUENCE</scope>
    <source>
        <strain evidence="15">SUZIE</strain>
        <tissue evidence="15">Muscle</tissue>
    </source>
</reference>
<evidence type="ECO:0000256" key="3">
    <source>
        <dbReference type="ARBA" id="ARBA00022475"/>
    </source>
</evidence>
<dbReference type="FunFam" id="1.20.1070.10:FF:000005">
    <property type="entry name" value="Olfactory receptor"/>
    <property type="match status" value="1"/>
</dbReference>
<evidence type="ECO:0000256" key="13">
    <source>
        <dbReference type="RuleBase" id="RU363047"/>
    </source>
</evidence>
<keyword evidence="16" id="KW-1185">Reference proteome</keyword>
<dbReference type="FunFam" id="1.10.1220.70:FF:000001">
    <property type="entry name" value="Olfactory receptor"/>
    <property type="match status" value="1"/>
</dbReference>
<feature type="transmembrane region" description="Helical" evidence="13">
    <location>
        <begin position="129"/>
        <end position="148"/>
    </location>
</feature>
<keyword evidence="3 13" id="KW-1003">Cell membrane</keyword>
<dbReference type="PROSITE" id="PS00237">
    <property type="entry name" value="G_PROTEIN_RECEP_F1_1"/>
    <property type="match status" value="1"/>
</dbReference>
<name>A0AA41SWD2_SCICA</name>
<dbReference type="Proteomes" id="UP001166674">
    <property type="component" value="Unassembled WGS sequence"/>
</dbReference>
<dbReference type="Pfam" id="PF13853">
    <property type="entry name" value="7tm_4"/>
    <property type="match status" value="1"/>
</dbReference>
<dbReference type="AlphaFoldDB" id="A0AA41SWD2"/>
<keyword evidence="10 12" id="KW-0675">Receptor</keyword>
<comment type="similarity">
    <text evidence="2 12">Belongs to the G-protein coupled receptor 1 family.</text>
</comment>
<dbReference type="InterPro" id="IPR000725">
    <property type="entry name" value="Olfact_rcpt"/>
</dbReference>
<dbReference type="PRINTS" id="PR00245">
    <property type="entry name" value="OLFACTORYR"/>
</dbReference>
<keyword evidence="6 13" id="KW-0552">Olfaction</keyword>
<comment type="caution">
    <text evidence="15">The sequence shown here is derived from an EMBL/GenBank/DDBJ whole genome shotgun (WGS) entry which is preliminary data.</text>
</comment>
<dbReference type="GO" id="GO:0005886">
    <property type="term" value="C:plasma membrane"/>
    <property type="evidence" value="ECO:0007669"/>
    <property type="project" value="UniProtKB-SubCell"/>
</dbReference>
<feature type="domain" description="G-protein coupled receptors family 1 profile" evidence="14">
    <location>
        <begin position="69"/>
        <end position="318"/>
    </location>
</feature>
<keyword evidence="4 13" id="KW-0716">Sensory transduction</keyword>
<gene>
    <name evidence="15" type="ORF">SUZIE_125790</name>
</gene>
<evidence type="ECO:0000259" key="14">
    <source>
        <dbReference type="PROSITE" id="PS50262"/>
    </source>
</evidence>
<dbReference type="SUPFAM" id="SSF81321">
    <property type="entry name" value="Family A G protein-coupled receptor-like"/>
    <property type="match status" value="1"/>
</dbReference>
<organism evidence="15 16">
    <name type="scientific">Sciurus carolinensis</name>
    <name type="common">Eastern gray squirrel</name>
    <dbReference type="NCBI Taxonomy" id="30640"/>
    <lineage>
        <taxon>Eukaryota</taxon>
        <taxon>Metazoa</taxon>
        <taxon>Chordata</taxon>
        <taxon>Craniata</taxon>
        <taxon>Vertebrata</taxon>
        <taxon>Euteleostomi</taxon>
        <taxon>Mammalia</taxon>
        <taxon>Eutheria</taxon>
        <taxon>Euarchontoglires</taxon>
        <taxon>Glires</taxon>
        <taxon>Rodentia</taxon>
        <taxon>Sciuromorpha</taxon>
        <taxon>Sciuridae</taxon>
        <taxon>Sciurinae</taxon>
        <taxon>Sciurini</taxon>
        <taxon>Sciurus</taxon>
    </lineage>
</organism>
<feature type="transmembrane region" description="Helical" evidence="13">
    <location>
        <begin position="225"/>
        <end position="254"/>
    </location>
</feature>
<keyword evidence="7 13" id="KW-1133">Transmembrane helix</keyword>
<proteinExistence type="inferred from homology"/>
<feature type="transmembrane region" description="Helical" evidence="13">
    <location>
        <begin position="54"/>
        <end position="76"/>
    </location>
</feature>
<evidence type="ECO:0000256" key="8">
    <source>
        <dbReference type="ARBA" id="ARBA00023040"/>
    </source>
</evidence>
<keyword evidence="5 12" id="KW-0812">Transmembrane</keyword>
<keyword evidence="11 12" id="KW-0807">Transducer</keyword>
<evidence type="ECO:0000313" key="16">
    <source>
        <dbReference type="Proteomes" id="UP001166674"/>
    </source>
</evidence>
<protein>
    <recommendedName>
        <fullName evidence="13">Olfactory receptor</fullName>
    </recommendedName>
</protein>
<evidence type="ECO:0000256" key="10">
    <source>
        <dbReference type="ARBA" id="ARBA00023170"/>
    </source>
</evidence>
<evidence type="ECO:0000256" key="12">
    <source>
        <dbReference type="RuleBase" id="RU000688"/>
    </source>
</evidence>
<feature type="transmembrane region" description="Helical" evidence="13">
    <location>
        <begin position="266"/>
        <end position="288"/>
    </location>
</feature>
<accession>A0AA41SWD2</accession>
<evidence type="ECO:0000256" key="9">
    <source>
        <dbReference type="ARBA" id="ARBA00023136"/>
    </source>
</evidence>
<dbReference type="PANTHER" id="PTHR26453">
    <property type="entry name" value="OLFACTORY RECEPTOR"/>
    <property type="match status" value="1"/>
</dbReference>
<dbReference type="GO" id="GO:0004930">
    <property type="term" value="F:G protein-coupled receptor activity"/>
    <property type="evidence" value="ECO:0007669"/>
    <property type="project" value="UniProtKB-KW"/>
</dbReference>
<feature type="transmembrane region" description="Helical" evidence="13">
    <location>
        <begin position="300"/>
        <end position="320"/>
    </location>
</feature>
<dbReference type="InterPro" id="IPR017452">
    <property type="entry name" value="GPCR_Rhodpsn_7TM"/>
</dbReference>
<evidence type="ECO:0000256" key="2">
    <source>
        <dbReference type="ARBA" id="ARBA00010663"/>
    </source>
</evidence>
<feature type="transmembrane region" description="Helical" evidence="13">
    <location>
        <begin position="160"/>
        <end position="182"/>
    </location>
</feature>
<evidence type="ECO:0000256" key="11">
    <source>
        <dbReference type="ARBA" id="ARBA00023224"/>
    </source>
</evidence>
<evidence type="ECO:0000256" key="5">
    <source>
        <dbReference type="ARBA" id="ARBA00022692"/>
    </source>
</evidence>
<dbReference type="Gene3D" id="1.20.1070.10">
    <property type="entry name" value="Rhodopsin 7-helix transmembrane proteins"/>
    <property type="match status" value="1"/>
</dbReference>
<evidence type="ECO:0000256" key="1">
    <source>
        <dbReference type="ARBA" id="ARBA00004651"/>
    </source>
</evidence>
<keyword evidence="9 13" id="KW-0472">Membrane</keyword>
<dbReference type="PRINTS" id="PR00237">
    <property type="entry name" value="GPCRRHODOPSN"/>
</dbReference>
<evidence type="ECO:0000256" key="6">
    <source>
        <dbReference type="ARBA" id="ARBA00022725"/>
    </source>
</evidence>
<evidence type="ECO:0000256" key="4">
    <source>
        <dbReference type="ARBA" id="ARBA00022606"/>
    </source>
</evidence>
<sequence>MLWKDPTPARERQQLPCTLYSSDEVTGSLEESNGSAEDGFFLVGFSDRPQLETVLFAVNLPLYVVAVLGNSTIILVCVLDPGLHTPMYFFLANLSFLDLCFSTSCIPQMLVHLRGPAKTISFAGCAVQLSSFLTVGGVECILLAVMAYDRYAAVCRPLRYAVLLRPALCFRLVAVAWGSGLLNAGVMSPLTMALPRCGRRRVPHFLCEMPALIKMACADARAVELLAFAFAVLIVLLPLALILASYGHIAAAVLRMRSAAGRWKALNTCSSHLAVVSLFYGSIIYMYMQPGNSSSQDRGKFLTLFYNLGAPVLNPLIYTLRNQEVKAALRRALGQQQKRFPLSS</sequence>
<dbReference type="PROSITE" id="PS50262">
    <property type="entry name" value="G_PROTEIN_RECEP_F1_2"/>
    <property type="match status" value="1"/>
</dbReference>
<evidence type="ECO:0000256" key="7">
    <source>
        <dbReference type="ARBA" id="ARBA00022989"/>
    </source>
</evidence>